<accession>A0A0D5Y909</accession>
<dbReference type="EMBL" id="CP011110">
    <property type="protein sequence ID" value="AKA27519.1"/>
    <property type="molecule type" value="Genomic_DNA"/>
</dbReference>
<proteinExistence type="predicted"/>
<evidence type="ECO:0000313" key="1">
    <source>
        <dbReference type="EMBL" id="AKA27519.1"/>
    </source>
</evidence>
<name>A0A0D5Y909_9PSED</name>
<protein>
    <submittedName>
        <fullName evidence="1">Uncharacterized protein</fullName>
    </submittedName>
</protein>
<organism evidence="1 2">
    <name type="scientific">Pseudomonas chlororaphis</name>
    <dbReference type="NCBI Taxonomy" id="587753"/>
    <lineage>
        <taxon>Bacteria</taxon>
        <taxon>Pseudomonadati</taxon>
        <taxon>Pseudomonadota</taxon>
        <taxon>Gammaproteobacteria</taxon>
        <taxon>Pseudomonadales</taxon>
        <taxon>Pseudomonadaceae</taxon>
        <taxon>Pseudomonas</taxon>
    </lineage>
</organism>
<sequence length="50" mass="5354">MVQTAAIVGVTNVHTGTFAYGIQTFQHFNAARVVRVFFAHAFTPDGRGSG</sequence>
<reference evidence="1 2" key="1">
    <citation type="journal article" date="2015" name="Mol. Plant Microbe Interact.">
        <title>Comparative Genomic Analysis of Pseudomonas chlororaphis PCL1606 Reveals New Insight into Antifungal Compounds Involved in Biocontrol.</title>
        <authorList>
            <person name="Calderon C.E."/>
            <person name="Ramos C."/>
            <person name="de Vicente A."/>
            <person name="Cazorla F.M."/>
        </authorList>
    </citation>
    <scope>NUCLEOTIDE SEQUENCE [LARGE SCALE GENOMIC DNA]</scope>
    <source>
        <strain evidence="1 2">PCL1606</strain>
    </source>
</reference>
<dbReference type="AlphaFoldDB" id="A0A0D5Y909"/>
<gene>
    <name evidence="1" type="ORF">PCL1606_60760</name>
</gene>
<dbReference type="KEGG" id="pcz:PCL1606_60760"/>
<dbReference type="Proteomes" id="UP000032748">
    <property type="component" value="Chromosome"/>
</dbReference>
<evidence type="ECO:0000313" key="2">
    <source>
        <dbReference type="Proteomes" id="UP000032748"/>
    </source>
</evidence>